<dbReference type="EMBL" id="UYJE01004768">
    <property type="protein sequence ID" value="VDI31220.1"/>
    <property type="molecule type" value="Genomic_DNA"/>
</dbReference>
<dbReference type="OrthoDB" id="10492454at2759"/>
<sequence>MPIILKIFKGEKNLKAVLTEVVCGIGEFFGIHSDISIDLKKGLTEQKPKRSIPSLILEIFLQVARSVEAKPELIELLDTIKSITQTPTKQTDNNVILDKLKQYIQMTSDEPGIPSDIIERLFGMRYPFKLSNLSY</sequence>
<organism evidence="1 2">
    <name type="scientific">Mytilus galloprovincialis</name>
    <name type="common">Mediterranean mussel</name>
    <dbReference type="NCBI Taxonomy" id="29158"/>
    <lineage>
        <taxon>Eukaryota</taxon>
        <taxon>Metazoa</taxon>
        <taxon>Spiralia</taxon>
        <taxon>Lophotrochozoa</taxon>
        <taxon>Mollusca</taxon>
        <taxon>Bivalvia</taxon>
        <taxon>Autobranchia</taxon>
        <taxon>Pteriomorphia</taxon>
        <taxon>Mytilida</taxon>
        <taxon>Mytiloidea</taxon>
        <taxon>Mytilidae</taxon>
        <taxon>Mytilinae</taxon>
        <taxon>Mytilus</taxon>
    </lineage>
</organism>
<comment type="caution">
    <text evidence="1">The sequence shown here is derived from an EMBL/GenBank/DDBJ whole genome shotgun (WGS) entry which is preliminary data.</text>
</comment>
<dbReference type="AlphaFoldDB" id="A0A8B6E9A6"/>
<keyword evidence="2" id="KW-1185">Reference proteome</keyword>
<reference evidence="1" key="1">
    <citation type="submission" date="2018-11" db="EMBL/GenBank/DDBJ databases">
        <authorList>
            <person name="Alioto T."/>
            <person name="Alioto T."/>
        </authorList>
    </citation>
    <scope>NUCLEOTIDE SEQUENCE</scope>
</reference>
<proteinExistence type="predicted"/>
<protein>
    <submittedName>
        <fullName evidence="1">Uncharacterized protein</fullName>
    </submittedName>
</protein>
<name>A0A8B6E9A6_MYTGA</name>
<dbReference type="Proteomes" id="UP000596742">
    <property type="component" value="Unassembled WGS sequence"/>
</dbReference>
<evidence type="ECO:0000313" key="2">
    <source>
        <dbReference type="Proteomes" id="UP000596742"/>
    </source>
</evidence>
<evidence type="ECO:0000313" key="1">
    <source>
        <dbReference type="EMBL" id="VDI31220.1"/>
    </source>
</evidence>
<accession>A0A8B6E9A6</accession>
<gene>
    <name evidence="1" type="ORF">MGAL_10B081989</name>
</gene>